<dbReference type="GeneID" id="28378574"/>
<evidence type="ECO:0000313" key="1">
    <source>
        <dbReference type="EMBL" id="ANA86271.1"/>
    </source>
</evidence>
<dbReference type="KEGG" id="vg:28378574"/>
<dbReference type="Proteomes" id="UP000201458">
    <property type="component" value="Segment"/>
</dbReference>
<reference evidence="1 2" key="1">
    <citation type="submission" date="2016-03" db="EMBL/GenBank/DDBJ databases">
        <authorList>
            <person name="Montgomery M.T."/>
            <person name="Guerrero C.A."/>
            <person name="Mavrich T.N."/>
            <person name="Pope W.H."/>
            <person name="Garlena R.A."/>
            <person name="Russell D.A."/>
            <person name="Jacobs-Sera D."/>
            <person name="Hendrix R.W."/>
            <person name="Hatfull G.F."/>
        </authorList>
    </citation>
    <scope>NUCLEOTIDE SEQUENCE [LARGE SCALE GENOMIC DNA]</scope>
</reference>
<name>A0A160DEK6_9CAUD</name>
<sequence>MSDTPAPAEIVDRVLDTMTTLYDADADRVIAALSEHYHLLPRVESHPMRVGLIDMAPEDEMFPGDDPVLTVRFSAGIPQPGRLFGLDELAAALMAAHSSGVSNV</sequence>
<accession>A0A160DEK6</accession>
<gene>
    <name evidence="1" type="primary">115</name>
    <name evidence="1" type="ORF">PBI_SMOOTHIE_115</name>
</gene>
<organism evidence="1 2">
    <name type="scientific">Gordonia phage Smoothie</name>
    <dbReference type="NCBI Taxonomy" id="1838078"/>
    <lineage>
        <taxon>Viruses</taxon>
        <taxon>Duplodnaviria</taxon>
        <taxon>Heunggongvirae</taxon>
        <taxon>Uroviricota</taxon>
        <taxon>Caudoviricetes</taxon>
        <taxon>Smoothievirus</taxon>
        <taxon>Smoothievirus smoothie</taxon>
    </lineage>
</organism>
<proteinExistence type="predicted"/>
<protein>
    <submittedName>
        <fullName evidence="1">Uncharacterized protein</fullName>
    </submittedName>
</protein>
<dbReference type="EMBL" id="KU998244">
    <property type="protein sequence ID" value="ANA86271.1"/>
    <property type="molecule type" value="Genomic_DNA"/>
</dbReference>
<dbReference type="RefSeq" id="YP_009269228.1">
    <property type="nucleotide sequence ID" value="NC_030696.1"/>
</dbReference>
<evidence type="ECO:0000313" key="2">
    <source>
        <dbReference type="Proteomes" id="UP000201458"/>
    </source>
</evidence>
<keyword evidence="2" id="KW-1185">Reference proteome</keyword>